<evidence type="ECO:0000259" key="3">
    <source>
        <dbReference type="Pfam" id="PF04321"/>
    </source>
</evidence>
<gene>
    <name evidence="4" type="primary">rfbD</name>
    <name evidence="4" type="ORF">ESZ50_09960</name>
</gene>
<dbReference type="InterPro" id="IPR036291">
    <property type="entry name" value="NAD(P)-bd_dom_sf"/>
</dbReference>
<comment type="pathway">
    <text evidence="2">Carbohydrate biosynthesis; dTDP-L-rhamnose biosynthesis.</text>
</comment>
<keyword evidence="2" id="KW-0521">NADP</keyword>
<dbReference type="CDD" id="cd05254">
    <property type="entry name" value="dTDP_HR_like_SDR_e"/>
    <property type="match status" value="1"/>
</dbReference>
<dbReference type="PANTHER" id="PTHR10491">
    <property type="entry name" value="DTDP-4-DEHYDRORHAMNOSE REDUCTASE"/>
    <property type="match status" value="1"/>
</dbReference>
<dbReference type="OrthoDB" id="9803892at2"/>
<dbReference type="InterPro" id="IPR005913">
    <property type="entry name" value="dTDP_dehydrorham_reduct"/>
</dbReference>
<proteinExistence type="inferred from homology"/>
<reference evidence="4 5" key="1">
    <citation type="submission" date="2019-01" db="EMBL/GenBank/DDBJ databases">
        <title>Weissella sp. nov., a novel lactic acid bacterium isolated from animal feces.</title>
        <authorList>
            <person name="Wang L.-T."/>
        </authorList>
    </citation>
    <scope>NUCLEOTIDE SEQUENCE [LARGE SCALE GENOMIC DNA]</scope>
    <source>
        <strain evidence="4 5">8H-2</strain>
    </source>
</reference>
<dbReference type="RefSeq" id="WP_148623561.1">
    <property type="nucleotide sequence ID" value="NZ_SDGZ01000024.1"/>
</dbReference>
<protein>
    <recommendedName>
        <fullName evidence="2">dTDP-4-dehydrorhamnose reductase</fullName>
        <ecNumber evidence="2">1.1.1.133</ecNumber>
    </recommendedName>
</protein>
<comment type="caution">
    <text evidence="4">The sequence shown here is derived from an EMBL/GenBank/DDBJ whole genome shotgun (WGS) entry which is preliminary data.</text>
</comment>
<dbReference type="UniPathway" id="UPA00124"/>
<sequence length="286" mass="32011">MTVMIVGSTGQLGQELVQLMQERQVDFVAYSSSDLDITNRASVLERVAMIKPSVIFDAAAYTKVDAAEEGDGKDLNWQVNEQGTKNLVDAAKNTNTILVFVSTDYVFDGKKVKPYLETDDVNPQNEYGKAKAAAEELIINAGIKYYIVRTSWVFGQYGNNFVYTMERLAKEHAKLKVVADQEGRPTWAKTLAEFMNYLQVQNAEYGIYNLSNAGQTTWFEFAREILKDTQVEIIPVTSDEFPTIASRPAHSVLSLEKSQATGFIIPSWQDALQEFKKSIKSTNGQD</sequence>
<dbReference type="Gene3D" id="3.90.25.10">
    <property type="entry name" value="UDP-galactose 4-epimerase, domain 1"/>
    <property type="match status" value="1"/>
</dbReference>
<dbReference type="GO" id="GO:0005829">
    <property type="term" value="C:cytosol"/>
    <property type="evidence" value="ECO:0007669"/>
    <property type="project" value="TreeGrafter"/>
</dbReference>
<evidence type="ECO:0000256" key="1">
    <source>
        <dbReference type="ARBA" id="ARBA00010944"/>
    </source>
</evidence>
<dbReference type="GO" id="GO:0008831">
    <property type="term" value="F:dTDP-4-dehydrorhamnose reductase activity"/>
    <property type="evidence" value="ECO:0007669"/>
    <property type="project" value="UniProtKB-EC"/>
</dbReference>
<comment type="function">
    <text evidence="2">Catalyzes the reduction of dTDP-6-deoxy-L-lyxo-4-hexulose to yield dTDP-L-rhamnose.</text>
</comment>
<evidence type="ECO:0000313" key="5">
    <source>
        <dbReference type="Proteomes" id="UP000371977"/>
    </source>
</evidence>
<evidence type="ECO:0000313" key="4">
    <source>
        <dbReference type="EMBL" id="TYC48088.1"/>
    </source>
</evidence>
<dbReference type="Proteomes" id="UP000371977">
    <property type="component" value="Unassembled WGS sequence"/>
</dbReference>
<dbReference type="Gene3D" id="3.40.50.720">
    <property type="entry name" value="NAD(P)-binding Rossmann-like Domain"/>
    <property type="match status" value="1"/>
</dbReference>
<dbReference type="GO" id="GO:0019305">
    <property type="term" value="P:dTDP-rhamnose biosynthetic process"/>
    <property type="evidence" value="ECO:0007669"/>
    <property type="project" value="UniProtKB-UniPathway"/>
</dbReference>
<evidence type="ECO:0000256" key="2">
    <source>
        <dbReference type="RuleBase" id="RU364082"/>
    </source>
</evidence>
<comment type="similarity">
    <text evidence="1 2">Belongs to the dTDP-4-dehydrorhamnose reductase family.</text>
</comment>
<dbReference type="SUPFAM" id="SSF51735">
    <property type="entry name" value="NAD(P)-binding Rossmann-fold domains"/>
    <property type="match status" value="1"/>
</dbReference>
<organism evidence="4 5">
    <name type="scientific">Weissella muntiaci</name>
    <dbReference type="NCBI Taxonomy" id="2508881"/>
    <lineage>
        <taxon>Bacteria</taxon>
        <taxon>Bacillati</taxon>
        <taxon>Bacillota</taxon>
        <taxon>Bacilli</taxon>
        <taxon>Lactobacillales</taxon>
        <taxon>Lactobacillaceae</taxon>
        <taxon>Weissella</taxon>
    </lineage>
</organism>
<dbReference type="AlphaFoldDB" id="A0A6C2C262"/>
<accession>A0A6C2C262</accession>
<keyword evidence="2 4" id="KW-0560">Oxidoreductase</keyword>
<keyword evidence="5" id="KW-1185">Reference proteome</keyword>
<dbReference type="PANTHER" id="PTHR10491:SF4">
    <property type="entry name" value="METHIONINE ADENOSYLTRANSFERASE 2 SUBUNIT BETA"/>
    <property type="match status" value="1"/>
</dbReference>
<name>A0A6C2C262_9LACO</name>
<dbReference type="NCBIfam" id="TIGR01214">
    <property type="entry name" value="rmlD"/>
    <property type="match status" value="1"/>
</dbReference>
<dbReference type="EC" id="1.1.1.133" evidence="2"/>
<dbReference type="Pfam" id="PF04321">
    <property type="entry name" value="RmlD_sub_bind"/>
    <property type="match status" value="1"/>
</dbReference>
<dbReference type="InterPro" id="IPR029903">
    <property type="entry name" value="RmlD-like-bd"/>
</dbReference>
<dbReference type="EMBL" id="SDGZ01000024">
    <property type="protein sequence ID" value="TYC48088.1"/>
    <property type="molecule type" value="Genomic_DNA"/>
</dbReference>
<feature type="domain" description="RmlD-like substrate binding" evidence="3">
    <location>
        <begin position="1"/>
        <end position="278"/>
    </location>
</feature>